<keyword evidence="2 7" id="KW-0001">2Fe-2S</keyword>
<protein>
    <submittedName>
        <fullName evidence="10">NADH dehydrogenase</fullName>
    </submittedName>
    <submittedName>
        <fullName evidence="8">NADH-quinone oxidoreductase subunit E</fullName>
    </submittedName>
    <submittedName>
        <fullName evidence="9">NADH-ubiquinone oxidoreductase chain E</fullName>
        <ecNumber evidence="9">1.6.5.3</ecNumber>
    </submittedName>
</protein>
<dbReference type="InterPro" id="IPR042128">
    <property type="entry name" value="NuoE_dom"/>
</dbReference>
<dbReference type="Pfam" id="PF01257">
    <property type="entry name" value="2Fe-2S_thioredx"/>
    <property type="match status" value="1"/>
</dbReference>
<dbReference type="Gene3D" id="1.10.10.1590">
    <property type="entry name" value="NADH-quinone oxidoreductase subunit E"/>
    <property type="match status" value="1"/>
</dbReference>
<evidence type="ECO:0000256" key="2">
    <source>
        <dbReference type="ARBA" id="ARBA00022714"/>
    </source>
</evidence>
<evidence type="ECO:0000256" key="4">
    <source>
        <dbReference type="ARBA" id="ARBA00023004"/>
    </source>
</evidence>
<evidence type="ECO:0000256" key="7">
    <source>
        <dbReference type="PIRSR" id="PIRSR000216-1"/>
    </source>
</evidence>
<organism evidence="9 11">
    <name type="scientific">Acetobacter tropicalis</name>
    <dbReference type="NCBI Taxonomy" id="104102"/>
    <lineage>
        <taxon>Bacteria</taxon>
        <taxon>Pseudomonadati</taxon>
        <taxon>Pseudomonadota</taxon>
        <taxon>Alphaproteobacteria</taxon>
        <taxon>Acetobacterales</taxon>
        <taxon>Acetobacteraceae</taxon>
        <taxon>Acetobacter</taxon>
    </lineage>
</organism>
<evidence type="ECO:0000313" key="10">
    <source>
        <dbReference type="EMBL" id="OUI87348.1"/>
    </source>
</evidence>
<keyword evidence="3 7" id="KW-0479">Metal-binding</keyword>
<dbReference type="EMBL" id="JOKM01000104">
    <property type="protein sequence ID" value="KGB21041.1"/>
    <property type="molecule type" value="Genomic_DNA"/>
</dbReference>
<evidence type="ECO:0000256" key="5">
    <source>
        <dbReference type="ARBA" id="ARBA00023014"/>
    </source>
</evidence>
<reference evidence="10 12" key="2">
    <citation type="submission" date="2014-06" db="EMBL/GenBank/DDBJ databases">
        <authorList>
            <person name="Ju J."/>
            <person name="Zhang J."/>
        </authorList>
    </citation>
    <scope>NUCLEOTIDE SEQUENCE [LARGE SCALE GENOMIC DNA]</scope>
    <source>
        <strain evidence="10">DmW_042</strain>
    </source>
</reference>
<feature type="binding site" evidence="7">
    <location>
        <position position="127"/>
    </location>
    <ligand>
        <name>[2Fe-2S] cluster</name>
        <dbReference type="ChEBI" id="CHEBI:190135"/>
    </ligand>
</feature>
<dbReference type="GO" id="GO:0051537">
    <property type="term" value="F:2 iron, 2 sulfur cluster binding"/>
    <property type="evidence" value="ECO:0007669"/>
    <property type="project" value="UniProtKB-KW"/>
</dbReference>
<accession>A0A094ZEI2</accession>
<dbReference type="AlphaFoldDB" id="A0A094ZEI2"/>
<dbReference type="STRING" id="104102.AtDm6_3201"/>
<comment type="cofactor">
    <cofactor evidence="7">
        <name>[2Fe-2S] cluster</name>
        <dbReference type="ChEBI" id="CHEBI:190135"/>
    </cofactor>
    <text evidence="7">Binds 1 [2Fe-2S] cluster.</text>
</comment>
<dbReference type="EC" id="1.6.5.3" evidence="9"/>
<reference evidence="9 11" key="1">
    <citation type="submission" date="2014-06" db="EMBL/GenBank/DDBJ databases">
        <title>Functional and comparative genomic analyses of the Drosophila gut microbiota identify candidate symbiosis factors.</title>
        <authorList>
            <person name="Newell P.D."/>
            <person name="Chaston J.M."/>
            <person name="Douglas A.E."/>
        </authorList>
    </citation>
    <scope>NUCLEOTIDE SEQUENCE [LARGE SCALE GENOMIC DNA]</scope>
    <source>
        <strain evidence="9 11">DmCS_006</strain>
    </source>
</reference>
<dbReference type="Proteomes" id="UP000194565">
    <property type="component" value="Unassembled WGS sequence"/>
</dbReference>
<gene>
    <name evidence="8" type="primary">nuoE</name>
    <name evidence="9" type="ORF">AtDm6_3201</name>
    <name evidence="8" type="ORF">ATR01nite_13870</name>
    <name evidence="10" type="ORF">HC62_17615</name>
</gene>
<dbReference type="Gene3D" id="3.40.30.10">
    <property type="entry name" value="Glutaredoxin"/>
    <property type="match status" value="1"/>
</dbReference>
<dbReference type="InterPro" id="IPR036249">
    <property type="entry name" value="Thioredoxin-like_sf"/>
</dbReference>
<proteinExistence type="inferred from homology"/>
<sequence>MLTADGTLPADIKAEILALAQEELHPQGASVAALQVVQSRFRWISTQHVKEVAQLLDMSPDALDGVATYFNLLFRKPVGKHVILLCDSVSCWVMGRDRLCAHLCKKLGIQPGETTADGAITLLPTVCLGHCDHAPALLADENLHGNLNTDTLDHLVDSLREKP</sequence>
<dbReference type="RefSeq" id="WP_035382190.1">
    <property type="nucleotide sequence ID" value="NZ_BJVR01000010.1"/>
</dbReference>
<feature type="binding site" evidence="7">
    <location>
        <position position="86"/>
    </location>
    <ligand>
        <name>[2Fe-2S] cluster</name>
        <dbReference type="ChEBI" id="CHEBI:190135"/>
    </ligand>
</feature>
<dbReference type="GeneID" id="89479709"/>
<evidence type="ECO:0000313" key="12">
    <source>
        <dbReference type="Proteomes" id="UP000194565"/>
    </source>
</evidence>
<dbReference type="PANTHER" id="PTHR10371">
    <property type="entry name" value="NADH DEHYDROGENASE UBIQUINONE FLAVOPROTEIN 2, MITOCHONDRIAL"/>
    <property type="match status" value="1"/>
</dbReference>
<feature type="binding site" evidence="7">
    <location>
        <position position="91"/>
    </location>
    <ligand>
        <name>[2Fe-2S] cluster</name>
        <dbReference type="ChEBI" id="CHEBI:190135"/>
    </ligand>
</feature>
<dbReference type="GO" id="GO:0003954">
    <property type="term" value="F:NADH dehydrogenase activity"/>
    <property type="evidence" value="ECO:0007669"/>
    <property type="project" value="TreeGrafter"/>
</dbReference>
<evidence type="ECO:0000256" key="1">
    <source>
        <dbReference type="ARBA" id="ARBA00010643"/>
    </source>
</evidence>
<keyword evidence="9" id="KW-0560">Oxidoreductase</keyword>
<keyword evidence="5 7" id="KW-0411">Iron-sulfur</keyword>
<dbReference type="Proteomes" id="UP000029448">
    <property type="component" value="Unassembled WGS sequence"/>
</dbReference>
<evidence type="ECO:0000256" key="6">
    <source>
        <dbReference type="ARBA" id="ARBA00034078"/>
    </source>
</evidence>
<comment type="cofactor">
    <cofactor evidence="6">
        <name>[2Fe-2S] cluster</name>
        <dbReference type="ChEBI" id="CHEBI:190135"/>
    </cofactor>
</comment>
<evidence type="ECO:0000313" key="11">
    <source>
        <dbReference type="Proteomes" id="UP000029448"/>
    </source>
</evidence>
<name>A0A094ZEI2_9PROT</name>
<keyword evidence="9" id="KW-0830">Ubiquinone</keyword>
<evidence type="ECO:0000313" key="8">
    <source>
        <dbReference type="EMBL" id="GEL50312.1"/>
    </source>
</evidence>
<dbReference type="NCBIfam" id="NF005722">
    <property type="entry name" value="PRK07539.1-2"/>
    <property type="match status" value="1"/>
</dbReference>
<dbReference type="SUPFAM" id="SSF52833">
    <property type="entry name" value="Thioredoxin-like"/>
    <property type="match status" value="1"/>
</dbReference>
<dbReference type="Proteomes" id="UP000321800">
    <property type="component" value="Unassembled WGS sequence"/>
</dbReference>
<dbReference type="InterPro" id="IPR002023">
    <property type="entry name" value="NuoE-like"/>
</dbReference>
<dbReference type="InterPro" id="IPR041921">
    <property type="entry name" value="NuoE_N"/>
</dbReference>
<feature type="binding site" evidence="7">
    <location>
        <position position="131"/>
    </location>
    <ligand>
        <name>[2Fe-2S] cluster</name>
        <dbReference type="ChEBI" id="CHEBI:190135"/>
    </ligand>
</feature>
<keyword evidence="4 7" id="KW-0408">Iron</keyword>
<comment type="caution">
    <text evidence="9">The sequence shown here is derived from an EMBL/GenBank/DDBJ whole genome shotgun (WGS) entry which is preliminary data.</text>
</comment>
<evidence type="ECO:0000313" key="13">
    <source>
        <dbReference type="Proteomes" id="UP000321800"/>
    </source>
</evidence>
<dbReference type="GO" id="GO:0046872">
    <property type="term" value="F:metal ion binding"/>
    <property type="evidence" value="ECO:0007669"/>
    <property type="project" value="UniProtKB-KW"/>
</dbReference>
<keyword evidence="11" id="KW-1185">Reference proteome</keyword>
<dbReference type="CDD" id="cd03064">
    <property type="entry name" value="TRX_Fd_NuoE"/>
    <property type="match status" value="1"/>
</dbReference>
<dbReference type="PANTHER" id="PTHR10371:SF3">
    <property type="entry name" value="NADH DEHYDROGENASE [UBIQUINONE] FLAVOPROTEIN 2, MITOCHONDRIAL"/>
    <property type="match status" value="1"/>
</dbReference>
<dbReference type="EMBL" id="JOMM01000008">
    <property type="protein sequence ID" value="OUI87348.1"/>
    <property type="molecule type" value="Genomic_DNA"/>
</dbReference>
<evidence type="ECO:0000313" key="9">
    <source>
        <dbReference type="EMBL" id="KGB21041.1"/>
    </source>
</evidence>
<dbReference type="PATRIC" id="fig|104102.11.peg.2184"/>
<reference evidence="8 13" key="3">
    <citation type="submission" date="2019-07" db="EMBL/GenBank/DDBJ databases">
        <title>Whole genome shotgun sequence of Acetobacter tropicalis NBRC 16470.</title>
        <authorList>
            <person name="Hosoyama A."/>
            <person name="Uohara A."/>
            <person name="Ohji S."/>
            <person name="Ichikawa N."/>
        </authorList>
    </citation>
    <scope>NUCLEOTIDE SEQUENCE [LARGE SCALE GENOMIC DNA]</scope>
    <source>
        <strain evidence="8 13">NBRC 16470</strain>
    </source>
</reference>
<comment type="similarity">
    <text evidence="1">Belongs to the complex I 24 kDa subunit family.</text>
</comment>
<evidence type="ECO:0000256" key="3">
    <source>
        <dbReference type="ARBA" id="ARBA00022723"/>
    </source>
</evidence>
<dbReference type="EMBL" id="BJVR01000010">
    <property type="protein sequence ID" value="GEL50312.1"/>
    <property type="molecule type" value="Genomic_DNA"/>
</dbReference>
<dbReference type="PIRSF" id="PIRSF000216">
    <property type="entry name" value="NADH_DH_24kDa"/>
    <property type="match status" value="1"/>
</dbReference>